<accession>A0ABV2BYU3</accession>
<gene>
    <name evidence="1" type="ORF">ABVT43_18250</name>
</gene>
<dbReference type="InterPro" id="IPR002781">
    <property type="entry name" value="TM_pro_TauE-like"/>
</dbReference>
<dbReference type="Pfam" id="PF01925">
    <property type="entry name" value="TauE"/>
    <property type="match status" value="1"/>
</dbReference>
<evidence type="ECO:0000313" key="1">
    <source>
        <dbReference type="EMBL" id="MET1257091.1"/>
    </source>
</evidence>
<evidence type="ECO:0000313" key="2">
    <source>
        <dbReference type="Proteomes" id="UP001548189"/>
    </source>
</evidence>
<dbReference type="PANTHER" id="PTHR31154:SF4">
    <property type="entry name" value="MEMBRANE TRANSPORTER PROTEIN"/>
    <property type="match status" value="1"/>
</dbReference>
<organism evidence="1 2">
    <name type="scientific">Aliikangiella maris</name>
    <dbReference type="NCBI Taxonomy" id="3162458"/>
    <lineage>
        <taxon>Bacteria</taxon>
        <taxon>Pseudomonadati</taxon>
        <taxon>Pseudomonadota</taxon>
        <taxon>Gammaproteobacteria</taxon>
        <taxon>Oceanospirillales</taxon>
        <taxon>Pleioneaceae</taxon>
        <taxon>Aliikangiella</taxon>
    </lineage>
</organism>
<dbReference type="EMBL" id="JBEVCJ010000034">
    <property type="protein sequence ID" value="MET1257091.1"/>
    <property type="molecule type" value="Genomic_DNA"/>
</dbReference>
<dbReference type="Proteomes" id="UP001548189">
    <property type="component" value="Unassembled WGS sequence"/>
</dbReference>
<name>A0ABV2BYU3_9GAMM</name>
<comment type="caution">
    <text evidence="1">The sequence shown here is derived from an EMBL/GenBank/DDBJ whole genome shotgun (WGS) entry which is preliminary data.</text>
</comment>
<protein>
    <submittedName>
        <fullName evidence="1">Sulfite exporter TauE/SafE family protein</fullName>
    </submittedName>
</protein>
<sequence length="335" mass="36941">MRQRMSIFWCYPVGLIIALIGWSTLISDYQLLGLIREYWQSPLTMVFGSFVAGSTPLGGGAVAFPVFTKALSVDTQQAKIFSLMIQSVGMTFAVVLFVSLKIPIVWRWLLQLLPGSILGLTVGLLFLPVMGSFIKFVFSLFTLITGILLIKIHTGRRISLIDDGEHVPSWIMFGLGFPAGIFSSIVGAGADTILFFVLVILFKHRTKYVIPTTVAYMAMCSLIGVLIIMLSSHVVVTEFVYNSWLLAAPVVALGAPLGGFIMSRFNPNHLFLLISLIILIEGSSTLIFAELEWIEKVILATLIFIDIAYFFSRLRVIKRLSLVATAANNLPIKSP</sequence>
<reference evidence="1 2" key="1">
    <citation type="submission" date="2024-06" db="EMBL/GenBank/DDBJ databases">
        <authorList>
            <person name="Li F."/>
        </authorList>
    </citation>
    <scope>NUCLEOTIDE SEQUENCE [LARGE SCALE GENOMIC DNA]</scope>
    <source>
        <strain evidence="1 2">GXAS 311</strain>
    </source>
</reference>
<proteinExistence type="predicted"/>
<keyword evidence="2" id="KW-1185">Reference proteome</keyword>
<dbReference type="PANTHER" id="PTHR31154">
    <property type="entry name" value="MEMBRANE TRANSPORTER PROTEIN"/>
    <property type="match status" value="1"/>
</dbReference>